<protein>
    <submittedName>
        <fullName evidence="4">LysM peptidoglycan-binding domain-containing protein</fullName>
    </submittedName>
</protein>
<comment type="caution">
    <text evidence="4">The sequence shown here is derived from an EMBL/GenBank/DDBJ whole genome shotgun (WGS) entry which is preliminary data.</text>
</comment>
<sequence length="324" mass="34321">MVKSIISVVVFALCAGGLQAQDAYQVQGTSPDLYLSHTVTKGETLYSLGRAFGLSPKEIAASNNISPDQGLQLGHTIRIPLNKNNFSQKADAGTAGGYHPVVHKVTDKETLYRVSVNHNKVPLDNIRKWNNFTGDGLKKDGLIIIGWVKSSGAPAAAAPAPVVKNEPAAAPPPAPAVVKETPAPVEKETPAPVEKEVANVPPPPPPAVVSTPSVVTTPPSSGTFEQIYQQQTKNGKDVTSEKGPGTWFKSNAAGKYYALHNTAPRGTIVKVTNPLNGKSIYAKVLDVIPQMKQNAGLIVKLSDGAQQALGANEARFYCELSYEN</sequence>
<evidence type="ECO:0000256" key="1">
    <source>
        <dbReference type="SAM" id="MobiDB-lite"/>
    </source>
</evidence>
<dbReference type="SUPFAM" id="SSF54106">
    <property type="entry name" value="LysM domain"/>
    <property type="match status" value="1"/>
</dbReference>
<dbReference type="Pfam" id="PF01476">
    <property type="entry name" value="LysM"/>
    <property type="match status" value="2"/>
</dbReference>
<feature type="domain" description="LysM" evidence="3">
    <location>
        <begin position="35"/>
        <end position="79"/>
    </location>
</feature>
<name>A0ABV2SYI3_9BACT</name>
<feature type="chain" id="PRO_5045453977" evidence="2">
    <location>
        <begin position="21"/>
        <end position="324"/>
    </location>
</feature>
<evidence type="ECO:0000313" key="5">
    <source>
        <dbReference type="Proteomes" id="UP001549749"/>
    </source>
</evidence>
<dbReference type="SMART" id="SM00257">
    <property type="entry name" value="LysM"/>
    <property type="match status" value="2"/>
</dbReference>
<dbReference type="InterPro" id="IPR036908">
    <property type="entry name" value="RlpA-like_sf"/>
</dbReference>
<keyword evidence="2" id="KW-0732">Signal</keyword>
<evidence type="ECO:0000256" key="2">
    <source>
        <dbReference type="SAM" id="SignalP"/>
    </source>
</evidence>
<feature type="region of interest" description="Disordered" evidence="1">
    <location>
        <begin position="195"/>
        <end position="216"/>
    </location>
</feature>
<gene>
    <name evidence="4" type="ORF">ABR189_00565</name>
</gene>
<dbReference type="Gene3D" id="3.10.350.10">
    <property type="entry name" value="LysM domain"/>
    <property type="match status" value="1"/>
</dbReference>
<dbReference type="PROSITE" id="PS51782">
    <property type="entry name" value="LYSM"/>
    <property type="match status" value="1"/>
</dbReference>
<dbReference type="Gene3D" id="2.40.40.10">
    <property type="entry name" value="RlpA-like domain"/>
    <property type="match status" value="1"/>
</dbReference>
<dbReference type="RefSeq" id="WP_354658482.1">
    <property type="nucleotide sequence ID" value="NZ_JBEXAC010000001.1"/>
</dbReference>
<proteinExistence type="predicted"/>
<dbReference type="InterPro" id="IPR036779">
    <property type="entry name" value="LysM_dom_sf"/>
</dbReference>
<accession>A0ABV2SYI3</accession>
<organism evidence="4 5">
    <name type="scientific">Chitinophaga defluvii</name>
    <dbReference type="NCBI Taxonomy" id="3163343"/>
    <lineage>
        <taxon>Bacteria</taxon>
        <taxon>Pseudomonadati</taxon>
        <taxon>Bacteroidota</taxon>
        <taxon>Chitinophagia</taxon>
        <taxon>Chitinophagales</taxon>
        <taxon>Chitinophagaceae</taxon>
        <taxon>Chitinophaga</taxon>
    </lineage>
</organism>
<dbReference type="EMBL" id="JBEXAC010000001">
    <property type="protein sequence ID" value="MET6995833.1"/>
    <property type="molecule type" value="Genomic_DNA"/>
</dbReference>
<evidence type="ECO:0000259" key="3">
    <source>
        <dbReference type="PROSITE" id="PS51782"/>
    </source>
</evidence>
<evidence type="ECO:0000313" key="4">
    <source>
        <dbReference type="EMBL" id="MET6995833.1"/>
    </source>
</evidence>
<dbReference type="InterPro" id="IPR018392">
    <property type="entry name" value="LysM"/>
</dbReference>
<reference evidence="4 5" key="1">
    <citation type="submission" date="2024-06" db="EMBL/GenBank/DDBJ databases">
        <title>Chitinophaga defluvii sp. nov., isolated from municipal sewage.</title>
        <authorList>
            <person name="Zhang L."/>
        </authorList>
    </citation>
    <scope>NUCLEOTIDE SEQUENCE [LARGE SCALE GENOMIC DNA]</scope>
    <source>
        <strain evidence="4 5">H8</strain>
    </source>
</reference>
<dbReference type="Proteomes" id="UP001549749">
    <property type="component" value="Unassembled WGS sequence"/>
</dbReference>
<keyword evidence="5" id="KW-1185">Reference proteome</keyword>
<feature type="signal peptide" evidence="2">
    <location>
        <begin position="1"/>
        <end position="20"/>
    </location>
</feature>
<dbReference type="CDD" id="cd00118">
    <property type="entry name" value="LysM"/>
    <property type="match status" value="2"/>
</dbReference>